<dbReference type="GeneID" id="97142379"/>
<evidence type="ECO:0000313" key="5">
    <source>
        <dbReference type="Proteomes" id="UP000826616"/>
    </source>
</evidence>
<keyword evidence="5" id="KW-1185">Reference proteome</keyword>
<dbReference type="PIRSF" id="PIRSF029895">
    <property type="entry name" value="SpoIV"/>
    <property type="match status" value="1"/>
</dbReference>
<reference evidence="2 5" key="2">
    <citation type="submission" date="2021-08" db="EMBL/GenBank/DDBJ databases">
        <title>Complete genome sequence of the strain Aneurinibacillus thermoaerophilus CCM 8960.</title>
        <authorList>
            <person name="Musilova J."/>
            <person name="Kourilova X."/>
            <person name="Pernicova I."/>
            <person name="Bezdicek M."/>
            <person name="Lengerova M."/>
            <person name="Obruca S."/>
            <person name="Sedlar K."/>
        </authorList>
    </citation>
    <scope>NUCLEOTIDE SEQUENCE [LARGE SCALE GENOMIC DNA]</scope>
    <source>
        <strain evidence="2 5">CCM 8960</strain>
    </source>
</reference>
<dbReference type="Proteomes" id="UP000198956">
    <property type="component" value="Unassembled WGS sequence"/>
</dbReference>
<accession>A0A1G7Z4X3</accession>
<reference evidence="3 4" key="1">
    <citation type="submission" date="2016-10" db="EMBL/GenBank/DDBJ databases">
        <authorList>
            <person name="de Groot N.N."/>
        </authorList>
    </citation>
    <scope>NUCLEOTIDE SEQUENCE [LARGE SCALE GENOMIC DNA]</scope>
    <source>
        <strain evidence="3 4">L 420-91</strain>
    </source>
</reference>
<keyword evidence="1" id="KW-1133">Transmembrane helix</keyword>
<feature type="transmembrane region" description="Helical" evidence="1">
    <location>
        <begin position="88"/>
        <end position="108"/>
    </location>
</feature>
<gene>
    <name evidence="2" type="primary">yqfD</name>
    <name evidence="2" type="ORF">K3F53_13425</name>
    <name evidence="3" type="ORF">SAMN04489735_100934</name>
</gene>
<keyword evidence="1" id="KW-0472">Membrane</keyword>
<evidence type="ECO:0000313" key="4">
    <source>
        <dbReference type="Proteomes" id="UP000198956"/>
    </source>
</evidence>
<dbReference type="OrthoDB" id="1640349at2"/>
<organism evidence="3 4">
    <name type="scientific">Aneurinibacillus thermoaerophilus</name>
    <dbReference type="NCBI Taxonomy" id="143495"/>
    <lineage>
        <taxon>Bacteria</taxon>
        <taxon>Bacillati</taxon>
        <taxon>Bacillota</taxon>
        <taxon>Bacilli</taxon>
        <taxon>Bacillales</taxon>
        <taxon>Paenibacillaceae</taxon>
        <taxon>Aneurinibacillus group</taxon>
        <taxon>Aneurinibacillus</taxon>
    </lineage>
</organism>
<keyword evidence="1" id="KW-0812">Transmembrane</keyword>
<dbReference type="RefSeq" id="WP_057898094.1">
    <property type="nucleotide sequence ID" value="NZ_CP080764.1"/>
</dbReference>
<sequence length="394" mass="45097">MNQGGSWLKGYLVLKVRGKRLERFLNRIVGQGIYVWDIRRSAEEAYLSIPLESFYQLRPFLKETGCRIYIVRRVGFPFLLHKMWTRSMFVAGVLIFFIGIYFLSNVVWSVQVIGNEKISSQQIKQVAEQFGIKRGALIFRLPSAEQMQRELMKKIPQASWIGFEMKGTTALIRVVEKVLPEKKENFGPRHIIATKKAIVHSIFAEKGRQMVRPNDLVKPGDILISGVLGDGEQTVLVPATGRVEGETWYESTVMVPLKQKRLVLTGESYTNRYLMFGKHAVKIQGFTAEPYAQSTKTEDTSWLTIGKAALPLGVKKEIIRQRQMIEVSLTEKEAIEIGKKYARENLEKRLKKGGYVKTEKVLHEKQDNGKVYMKIYFVVVEDIAAEQPITYEGE</sequence>
<dbReference type="AlphaFoldDB" id="A0A1G7Z4X3"/>
<protein>
    <submittedName>
        <fullName evidence="3">Similar to stage IV sporulation protein</fullName>
    </submittedName>
    <submittedName>
        <fullName evidence="2">Sporulation protein YqfD</fullName>
    </submittedName>
</protein>
<dbReference type="Proteomes" id="UP000826616">
    <property type="component" value="Chromosome"/>
</dbReference>
<evidence type="ECO:0000256" key="1">
    <source>
        <dbReference type="SAM" id="Phobius"/>
    </source>
</evidence>
<proteinExistence type="predicted"/>
<dbReference type="EMBL" id="CP080764">
    <property type="protein sequence ID" value="QYY41888.1"/>
    <property type="molecule type" value="Genomic_DNA"/>
</dbReference>
<evidence type="ECO:0000313" key="3">
    <source>
        <dbReference type="EMBL" id="SDH03649.1"/>
    </source>
</evidence>
<dbReference type="InterPro" id="IPR010690">
    <property type="entry name" value="YqfD"/>
</dbReference>
<dbReference type="Pfam" id="PF06898">
    <property type="entry name" value="YqfD"/>
    <property type="match status" value="1"/>
</dbReference>
<dbReference type="EMBL" id="FNDE01000009">
    <property type="protein sequence ID" value="SDH03649.1"/>
    <property type="molecule type" value="Genomic_DNA"/>
</dbReference>
<name>A0A1G7Z4X3_ANETH</name>
<evidence type="ECO:0000313" key="2">
    <source>
        <dbReference type="EMBL" id="QYY41888.1"/>
    </source>
</evidence>
<dbReference type="NCBIfam" id="TIGR02876">
    <property type="entry name" value="spore_yqfD"/>
    <property type="match status" value="1"/>
</dbReference>